<evidence type="ECO:0000313" key="2">
    <source>
        <dbReference type="EMBL" id="KAF3042990.1"/>
    </source>
</evidence>
<evidence type="ECO:0000313" key="3">
    <source>
        <dbReference type="Proteomes" id="UP000758155"/>
    </source>
</evidence>
<dbReference type="EMBL" id="SWKV01000014">
    <property type="protein sequence ID" value="KAF3042990.1"/>
    <property type="molecule type" value="Genomic_DNA"/>
</dbReference>
<dbReference type="Gene3D" id="3.40.50.1700">
    <property type="entry name" value="Glycoside hydrolase family 3 C-terminal domain"/>
    <property type="match status" value="1"/>
</dbReference>
<organism evidence="2 3">
    <name type="scientific">Didymella heteroderae</name>
    <dbReference type="NCBI Taxonomy" id="1769908"/>
    <lineage>
        <taxon>Eukaryota</taxon>
        <taxon>Fungi</taxon>
        <taxon>Dikarya</taxon>
        <taxon>Ascomycota</taxon>
        <taxon>Pezizomycotina</taxon>
        <taxon>Dothideomycetes</taxon>
        <taxon>Pleosporomycetidae</taxon>
        <taxon>Pleosporales</taxon>
        <taxon>Pleosporineae</taxon>
        <taxon>Didymellaceae</taxon>
        <taxon>Didymella</taxon>
    </lineage>
</organism>
<name>A0A9P4WV86_9PLEO</name>
<keyword evidence="3" id="KW-1185">Reference proteome</keyword>
<accession>A0A9P4WV86</accession>
<reference evidence="2" key="1">
    <citation type="submission" date="2019-04" db="EMBL/GenBank/DDBJ databases">
        <title>Sequencing of skin fungus with MAO and IRED activity.</title>
        <authorList>
            <person name="Marsaioli A.J."/>
            <person name="Bonatto J.M.C."/>
            <person name="Reis Junior O."/>
        </authorList>
    </citation>
    <scope>NUCLEOTIDE SEQUENCE</scope>
    <source>
        <strain evidence="2">28M1</strain>
    </source>
</reference>
<protein>
    <submittedName>
        <fullName evidence="2">Uncharacterized protein</fullName>
    </submittedName>
</protein>
<dbReference type="GO" id="GO:0005975">
    <property type="term" value="P:carbohydrate metabolic process"/>
    <property type="evidence" value="ECO:0007669"/>
    <property type="project" value="InterPro"/>
</dbReference>
<proteinExistence type="predicted"/>
<evidence type="ECO:0000256" key="1">
    <source>
        <dbReference type="ARBA" id="ARBA00022801"/>
    </source>
</evidence>
<dbReference type="GO" id="GO:0004553">
    <property type="term" value="F:hydrolase activity, hydrolyzing O-glycosyl compounds"/>
    <property type="evidence" value="ECO:0007669"/>
    <property type="project" value="InterPro"/>
</dbReference>
<dbReference type="SUPFAM" id="SSF52279">
    <property type="entry name" value="Beta-D-glucan exohydrolase, C-terminal domain"/>
    <property type="match status" value="1"/>
</dbReference>
<dbReference type="OrthoDB" id="3944835at2759"/>
<dbReference type="AlphaFoldDB" id="A0A9P4WV86"/>
<keyword evidence="1" id="KW-0378">Hydrolase</keyword>
<dbReference type="InterPro" id="IPR036881">
    <property type="entry name" value="Glyco_hydro_3_C_sf"/>
</dbReference>
<gene>
    <name evidence="2" type="ORF">E8E12_009807</name>
</gene>
<comment type="caution">
    <text evidence="2">The sequence shown here is derived from an EMBL/GenBank/DDBJ whole genome shotgun (WGS) entry which is preliminary data.</text>
</comment>
<sequence length="66" mass="6947">MDVLFGDVDPSGKLVYNIAKNESDYNGAIWASYTTFAYGNLALTDSSFNASAYVNGLIAEGGSADL</sequence>
<dbReference type="Proteomes" id="UP000758155">
    <property type="component" value="Unassembled WGS sequence"/>
</dbReference>